<evidence type="ECO:0000313" key="4">
    <source>
        <dbReference type="Proteomes" id="UP000598360"/>
    </source>
</evidence>
<keyword evidence="2" id="KW-1133">Transmembrane helix</keyword>
<dbReference type="AlphaFoldDB" id="A0A929BAK9"/>
<dbReference type="Pfam" id="PF13641">
    <property type="entry name" value="Glyco_tranf_2_3"/>
    <property type="match status" value="1"/>
</dbReference>
<feature type="transmembrane region" description="Helical" evidence="2">
    <location>
        <begin position="558"/>
        <end position="576"/>
    </location>
</feature>
<dbReference type="PANTHER" id="PTHR43685:SF3">
    <property type="entry name" value="SLR2126 PROTEIN"/>
    <property type="match status" value="1"/>
</dbReference>
<evidence type="ECO:0000256" key="2">
    <source>
        <dbReference type="SAM" id="Phobius"/>
    </source>
</evidence>
<keyword evidence="2" id="KW-0812">Transmembrane</keyword>
<organism evidence="3 4">
    <name type="scientific">Saccharopolyspora montiporae</name>
    <dbReference type="NCBI Taxonomy" id="2781240"/>
    <lineage>
        <taxon>Bacteria</taxon>
        <taxon>Bacillati</taxon>
        <taxon>Actinomycetota</taxon>
        <taxon>Actinomycetes</taxon>
        <taxon>Pseudonocardiales</taxon>
        <taxon>Pseudonocardiaceae</taxon>
        <taxon>Saccharopolyspora</taxon>
    </lineage>
</organism>
<dbReference type="SUPFAM" id="SSF53448">
    <property type="entry name" value="Nucleotide-diphospho-sugar transferases"/>
    <property type="match status" value="1"/>
</dbReference>
<reference evidence="3" key="1">
    <citation type="submission" date="2020-10" db="EMBL/GenBank/DDBJ databases">
        <title>Diversity and distribution of actinomycetes associated with coral in the coast of Hainan.</title>
        <authorList>
            <person name="Li F."/>
        </authorList>
    </citation>
    <scope>NUCLEOTIDE SEQUENCE</scope>
    <source>
        <strain evidence="3">HNM0983</strain>
    </source>
</reference>
<feature type="transmembrane region" description="Helical" evidence="2">
    <location>
        <begin position="711"/>
        <end position="730"/>
    </location>
</feature>
<evidence type="ECO:0000313" key="3">
    <source>
        <dbReference type="EMBL" id="MBE9376364.1"/>
    </source>
</evidence>
<dbReference type="PANTHER" id="PTHR43685">
    <property type="entry name" value="GLYCOSYLTRANSFERASE"/>
    <property type="match status" value="1"/>
</dbReference>
<feature type="transmembrane region" description="Helical" evidence="2">
    <location>
        <begin position="686"/>
        <end position="704"/>
    </location>
</feature>
<name>A0A929BAK9_9PSEU</name>
<keyword evidence="2" id="KW-0472">Membrane</keyword>
<dbReference type="InterPro" id="IPR029044">
    <property type="entry name" value="Nucleotide-diphossugar_trans"/>
</dbReference>
<feature type="transmembrane region" description="Helical" evidence="2">
    <location>
        <begin position="742"/>
        <end position="761"/>
    </location>
</feature>
<feature type="transmembrane region" description="Helical" evidence="2">
    <location>
        <begin position="535"/>
        <end position="552"/>
    </location>
</feature>
<feature type="transmembrane region" description="Helical" evidence="2">
    <location>
        <begin position="583"/>
        <end position="599"/>
    </location>
</feature>
<evidence type="ECO:0000256" key="1">
    <source>
        <dbReference type="SAM" id="MobiDB-lite"/>
    </source>
</evidence>
<feature type="transmembrane region" description="Helical" evidence="2">
    <location>
        <begin position="773"/>
        <end position="791"/>
    </location>
</feature>
<accession>A0A929BAK9</accession>
<dbReference type="Proteomes" id="UP000598360">
    <property type="component" value="Unassembled WGS sequence"/>
</dbReference>
<feature type="transmembrane region" description="Helical" evidence="2">
    <location>
        <begin position="503"/>
        <end position="523"/>
    </location>
</feature>
<proteinExistence type="predicted"/>
<dbReference type="Gene3D" id="3.90.550.10">
    <property type="entry name" value="Spore Coat Polysaccharide Biosynthesis Protein SpsA, Chain A"/>
    <property type="match status" value="1"/>
</dbReference>
<gene>
    <name evidence="3" type="ORF">IQ251_18085</name>
</gene>
<sequence>MAATASVLAVLVCADEHTRLRQALDALRGSAAGPARVLAVRTGESAETARLLDEAVAEELVDEVLTASGPVTAAVSEAIAAATREEEVREEWLWLLTADTAPESGCLGELLAAAEREPDAAAIGPLVLDAADPRFVLDAGLSIDRGGRVRTGASPSEVDPVLLRGQESPDTELLAVASAGVLLRREVYERIGGHDPALRGDAADVDLGWRINADGNAVLLAPRARAQRSARADGSRPRTRRSDGARTLLLDVPARVLPLAALRLLLSALLRAPGFLLARRPADAAAEAALLVTLLRGGFGLRPGRAARSTAIPERRPVRGLLVGPLDRLRWTRRRIFERFAAARARRDPALLDPVPETALAPDTQVPAHRRRGVPSLRRPGDPVVVLADPGRPAPGPREGAREPRLVRAGARRLLRGLLVDPPAVLLVVLLVFGVLTCGGWFLEVLRGGTPQGGRLLPIGDLVETWGSYLAAWHPAGGGAASPATPGLLVFGLLGAVLGGPPAAVGLLVLLAVPLAGLSAYLATRPLGGGRVRRSLVAGAYALLPAAALSAGQGRLDVVVVHVLLPVLLAGIARVLRRTRAGGLWLGPACLTALGLALLGAFAPLAHVVLVVLMLGAFVAVPGREDRFRRRIAGLAVLVLLPVACLLPWPLVVLEQPRLLLHGPGASAVEPAAGGWPLLLSPDGSVPALLGGLLLIAALVAAVRGPLRPQLPGLALAAAGIALALLVAAIPVEPLAGGPASAAWTGTPLVLAATGCCWALLATRPVQARWGRAAAAGVLAVLAAAAGTAALTGPLHAAPQPELPGSVLALDQHPPRLGDGAAGRFGDDDLVPAPGAAQWVRGVASDLTSADDGRVLAGVRAATARGVEFLRVPDGFNLPERARELVRERPGGVLQLPDGAARVQLLGPDLTRQARTGHAPPPQAAPLPVDALPPDVTVRVTAGGEGRALVLGAQQQPGWYALVDGRPVGLADAWGNQVAVPLPERAAEVRIGYAEGPRTALLAVQAGALLFAVVGALPPARRSTGSR</sequence>
<feature type="region of interest" description="Disordered" evidence="1">
    <location>
        <begin position="382"/>
        <end position="402"/>
    </location>
</feature>
<dbReference type="InterPro" id="IPR050834">
    <property type="entry name" value="Glycosyltransf_2"/>
</dbReference>
<feature type="transmembrane region" description="Helical" evidence="2">
    <location>
        <begin position="633"/>
        <end position="652"/>
    </location>
</feature>
<protein>
    <submittedName>
        <fullName evidence="3">Glycosyltransferase family 2 protein</fullName>
    </submittedName>
</protein>
<feature type="transmembrane region" description="Helical" evidence="2">
    <location>
        <begin position="418"/>
        <end position="443"/>
    </location>
</feature>
<keyword evidence="4" id="KW-1185">Reference proteome</keyword>
<feature type="transmembrane region" description="Helical" evidence="2">
    <location>
        <begin position="605"/>
        <end position="621"/>
    </location>
</feature>
<dbReference type="EMBL" id="JADEYC010000041">
    <property type="protein sequence ID" value="MBE9376364.1"/>
    <property type="molecule type" value="Genomic_DNA"/>
</dbReference>
<comment type="caution">
    <text evidence="3">The sequence shown here is derived from an EMBL/GenBank/DDBJ whole genome shotgun (WGS) entry which is preliminary data.</text>
</comment>